<feature type="transmembrane region" description="Helical" evidence="46">
    <location>
        <begin position="1627"/>
        <end position="1650"/>
    </location>
</feature>
<evidence type="ECO:0000256" key="45">
    <source>
        <dbReference type="PROSITE-ProRule" id="PRU00059"/>
    </source>
</evidence>
<feature type="transmembrane region" description="Helical" evidence="46">
    <location>
        <begin position="332"/>
        <end position="353"/>
    </location>
</feature>
<evidence type="ECO:0000256" key="5">
    <source>
        <dbReference type="ARBA" id="ARBA00022475"/>
    </source>
</evidence>
<dbReference type="PANTHER" id="PTHR11662">
    <property type="entry name" value="SOLUTE CARRIER FAMILY 17"/>
    <property type="match status" value="1"/>
</dbReference>
<evidence type="ECO:0000259" key="48">
    <source>
        <dbReference type="PROSITE" id="PS50041"/>
    </source>
</evidence>
<comment type="catalytic activity">
    <reaction evidence="26">
        <text>1-hexadecanoyl-2-(9Z)-octadecenoyl-3-octadecanoyl-sn-glycerol + H2O = 1-hexadecanoyl-2-(9Z-octadecenoyl)-sn-glycerol + octadecanoate + H(+)</text>
        <dbReference type="Rhea" id="RHEA:41111"/>
        <dbReference type="ChEBI" id="CHEBI:15377"/>
        <dbReference type="ChEBI" id="CHEBI:15378"/>
        <dbReference type="ChEBI" id="CHEBI:25629"/>
        <dbReference type="ChEBI" id="CHEBI:75466"/>
        <dbReference type="ChEBI" id="CHEBI:77623"/>
    </reaction>
    <physiologicalReaction direction="left-to-right" evidence="26">
        <dbReference type="Rhea" id="RHEA:41112"/>
    </physiologicalReaction>
</comment>
<feature type="transmembrane region" description="Helical" evidence="46">
    <location>
        <begin position="139"/>
        <end position="159"/>
    </location>
</feature>
<comment type="subcellular location">
    <subcellularLocation>
        <location evidence="2">Apical cell membrane</location>
        <topology evidence="2">Single-pass type I membrane protein</topology>
    </subcellularLocation>
    <subcellularLocation>
        <location evidence="1">Membrane</location>
        <topology evidence="1">Multi-pass membrane protein</topology>
    </subcellularLocation>
</comment>
<dbReference type="SUPFAM" id="SSF52266">
    <property type="entry name" value="SGNH hydrolase"/>
    <property type="match status" value="1"/>
</dbReference>
<comment type="caution">
    <text evidence="45">Lacks conserved residue(s) required for the propagation of feature annotation.</text>
</comment>
<evidence type="ECO:0000256" key="12">
    <source>
        <dbReference type="ARBA" id="ARBA00023136"/>
    </source>
</evidence>
<feature type="transmembrane region" description="Helical" evidence="46">
    <location>
        <begin position="729"/>
        <end position="751"/>
    </location>
</feature>
<evidence type="ECO:0000256" key="19">
    <source>
        <dbReference type="ARBA" id="ARBA00031182"/>
    </source>
</evidence>
<comment type="catalytic activity">
    <reaction evidence="25">
        <text>1-(9Z-octadecenoyl)-glycerol + H2O = glycerol + (9Z)-octadecenoate + H(+)</text>
        <dbReference type="Rhea" id="RHEA:38487"/>
        <dbReference type="ChEBI" id="CHEBI:15377"/>
        <dbReference type="ChEBI" id="CHEBI:15378"/>
        <dbReference type="ChEBI" id="CHEBI:17754"/>
        <dbReference type="ChEBI" id="CHEBI:30823"/>
        <dbReference type="ChEBI" id="CHEBI:75342"/>
    </reaction>
    <physiologicalReaction direction="left-to-right" evidence="25">
        <dbReference type="Rhea" id="RHEA:38488"/>
    </physiologicalReaction>
</comment>
<keyword evidence="10 46" id="KW-1133">Transmembrane helix</keyword>
<feature type="transmembrane region" description="Helical" evidence="46">
    <location>
        <begin position="48"/>
        <end position="66"/>
    </location>
</feature>
<dbReference type="InterPro" id="IPR036259">
    <property type="entry name" value="MFS_trans_sf"/>
</dbReference>
<dbReference type="Gene3D" id="1.20.1250.20">
    <property type="entry name" value="MFS general substrate transporter like domains"/>
    <property type="match status" value="4"/>
</dbReference>
<feature type="transmembrane region" description="Helical" evidence="46">
    <location>
        <begin position="1557"/>
        <end position="1580"/>
    </location>
</feature>
<evidence type="ECO:0000256" key="31">
    <source>
        <dbReference type="ARBA" id="ARBA00048227"/>
    </source>
</evidence>
<feature type="transmembrane region" description="Helical" evidence="46">
    <location>
        <begin position="666"/>
        <end position="685"/>
    </location>
</feature>
<comment type="catalytic activity">
    <reaction evidence="30">
        <text>1,2-di-(9Z-octadecenoyl)-sn-glycero-3-phosphocholine + H2O = 1-(9Z-octadecenoyl)-sn-glycero-3-phosphocholine + (9Z)-octadecenoate + H(+)</text>
        <dbReference type="Rhea" id="RHEA:40923"/>
        <dbReference type="ChEBI" id="CHEBI:15377"/>
        <dbReference type="ChEBI" id="CHEBI:15378"/>
        <dbReference type="ChEBI" id="CHEBI:28610"/>
        <dbReference type="ChEBI" id="CHEBI:30823"/>
        <dbReference type="ChEBI" id="CHEBI:74669"/>
    </reaction>
    <physiologicalReaction direction="left-to-right" evidence="30">
        <dbReference type="Rhea" id="RHEA:40924"/>
    </physiologicalReaction>
</comment>
<dbReference type="Pfam" id="PF07690">
    <property type="entry name" value="MFS_1"/>
    <property type="match status" value="2"/>
</dbReference>
<evidence type="ECO:0000256" key="28">
    <source>
        <dbReference type="ARBA" id="ARBA00048015"/>
    </source>
</evidence>
<evidence type="ECO:0000256" key="16">
    <source>
        <dbReference type="ARBA" id="ARBA00023408"/>
    </source>
</evidence>
<dbReference type="GO" id="GO:0016324">
    <property type="term" value="C:apical plasma membrane"/>
    <property type="evidence" value="ECO:0007669"/>
    <property type="project" value="UniProtKB-SubCell"/>
</dbReference>
<evidence type="ECO:0000256" key="40">
    <source>
        <dbReference type="ARBA" id="ARBA00048872"/>
    </source>
</evidence>
<dbReference type="CDD" id="cd00037">
    <property type="entry name" value="CLECT"/>
    <property type="match status" value="1"/>
</dbReference>
<keyword evidence="11" id="KW-0443">Lipid metabolism</keyword>
<dbReference type="InterPro" id="IPR001087">
    <property type="entry name" value="GDSL"/>
</dbReference>
<feature type="domain" description="Major facilitator superfamily (MFS) profile" evidence="49">
    <location>
        <begin position="1227"/>
        <end position="1654"/>
    </location>
</feature>
<dbReference type="PROSITE" id="PS01180">
    <property type="entry name" value="CUB"/>
    <property type="match status" value="1"/>
</dbReference>
<dbReference type="PANTHER" id="PTHR11662:SF399">
    <property type="entry name" value="FI19708P1-RELATED"/>
    <property type="match status" value="1"/>
</dbReference>
<dbReference type="InterPro" id="IPR004950">
    <property type="entry name" value="DUF267_CAE_spp"/>
</dbReference>
<comment type="similarity">
    <text evidence="3">Belongs to the 'GDSL' lipolytic enzyme family. Phospholipase B1 subfamily.</text>
</comment>
<keyword evidence="7" id="KW-0732">Signal</keyword>
<dbReference type="InterPro" id="IPR016186">
    <property type="entry name" value="C-type_lectin-like/link_sf"/>
</dbReference>
<proteinExistence type="inferred from homology"/>
<dbReference type="SUPFAM" id="SSF49854">
    <property type="entry name" value="Spermadhesin, CUB domain"/>
    <property type="match status" value="1"/>
</dbReference>
<keyword evidence="6 46" id="KW-0812">Transmembrane</keyword>
<evidence type="ECO:0000256" key="27">
    <source>
        <dbReference type="ARBA" id="ARBA00048011"/>
    </source>
</evidence>
<dbReference type="InterPro" id="IPR000859">
    <property type="entry name" value="CUB_dom"/>
</dbReference>
<comment type="catalytic activity">
    <reaction evidence="37">
        <text>1-hexadecanoyl-sn-glycero-3-phosphocholine + H2O = sn-glycerol 3-phosphocholine + hexadecanoate + H(+)</text>
        <dbReference type="Rhea" id="RHEA:40435"/>
        <dbReference type="ChEBI" id="CHEBI:7896"/>
        <dbReference type="ChEBI" id="CHEBI:15377"/>
        <dbReference type="ChEBI" id="CHEBI:15378"/>
        <dbReference type="ChEBI" id="CHEBI:16870"/>
        <dbReference type="ChEBI" id="CHEBI:72998"/>
    </reaction>
    <physiologicalReaction direction="left-to-right" evidence="37">
        <dbReference type="Rhea" id="RHEA:40436"/>
    </physiologicalReaction>
</comment>
<feature type="transmembrane region" description="Helical" evidence="46">
    <location>
        <begin position="598"/>
        <end position="619"/>
    </location>
</feature>
<reference evidence="51" key="1">
    <citation type="journal article" date="2008" name="Nat. Genet.">
        <title>The Pristionchus pacificus genome provides a unique perspective on nematode lifestyle and parasitism.</title>
        <authorList>
            <person name="Dieterich C."/>
            <person name="Clifton S.W."/>
            <person name="Schuster L.N."/>
            <person name="Chinwalla A."/>
            <person name="Delehaunty K."/>
            <person name="Dinkelacker I."/>
            <person name="Fulton L."/>
            <person name="Fulton R."/>
            <person name="Godfrey J."/>
            <person name="Minx P."/>
            <person name="Mitreva M."/>
            <person name="Roeseler W."/>
            <person name="Tian H."/>
            <person name="Witte H."/>
            <person name="Yang S.P."/>
            <person name="Wilson R.K."/>
            <person name="Sommer R.J."/>
        </authorList>
    </citation>
    <scope>NUCLEOTIDE SEQUENCE [LARGE SCALE GENOMIC DNA]</scope>
    <source>
        <strain evidence="51">PS312</strain>
    </source>
</reference>
<evidence type="ECO:0000256" key="30">
    <source>
        <dbReference type="ARBA" id="ARBA00048058"/>
    </source>
</evidence>
<evidence type="ECO:0000256" key="3">
    <source>
        <dbReference type="ARBA" id="ARBA00009979"/>
    </source>
</evidence>
<dbReference type="FunFam" id="1.20.1250.20:FF:000941">
    <property type="entry name" value="Uncharacterized protein"/>
    <property type="match status" value="1"/>
</dbReference>
<evidence type="ECO:0000256" key="29">
    <source>
        <dbReference type="ARBA" id="ARBA00048049"/>
    </source>
</evidence>
<comment type="catalytic activity">
    <reaction evidence="33">
        <text>1-octadecanoyl-2-(9Z,12Z)-octadecadienoyl-sn-glycerol + H2O = 1-octadecanoyl-sn-glycerol + (9Z,12Z)-octadecadienoate + H(+)</text>
        <dbReference type="Rhea" id="RHEA:40927"/>
        <dbReference type="ChEBI" id="CHEBI:15377"/>
        <dbReference type="ChEBI" id="CHEBI:15378"/>
        <dbReference type="ChEBI" id="CHEBI:30245"/>
        <dbReference type="ChEBI" id="CHEBI:75550"/>
        <dbReference type="ChEBI" id="CHEBI:77097"/>
    </reaction>
    <physiologicalReaction direction="left-to-right" evidence="33">
        <dbReference type="Rhea" id="RHEA:40928"/>
    </physiologicalReaction>
</comment>
<feature type="transmembrane region" description="Helical" evidence="46">
    <location>
        <begin position="1532"/>
        <end position="1551"/>
    </location>
</feature>
<comment type="catalytic activity">
    <reaction evidence="42">
        <text>1,2-dihexadecanoyl-sn-glycero-3-phosphocholine + 2 H2O = sn-glycerol 3-phosphocholine + 2 hexadecanoate + 2 H(+)</text>
        <dbReference type="Rhea" id="RHEA:40975"/>
        <dbReference type="ChEBI" id="CHEBI:7896"/>
        <dbReference type="ChEBI" id="CHEBI:15377"/>
        <dbReference type="ChEBI" id="CHEBI:15378"/>
        <dbReference type="ChEBI" id="CHEBI:16870"/>
        <dbReference type="ChEBI" id="CHEBI:72999"/>
    </reaction>
    <physiologicalReaction direction="left-to-right" evidence="42">
        <dbReference type="Rhea" id="RHEA:40976"/>
    </physiologicalReaction>
</comment>
<dbReference type="Pfam" id="PF03268">
    <property type="entry name" value="DUF267"/>
    <property type="match status" value="1"/>
</dbReference>
<evidence type="ECO:0000313" key="51">
    <source>
        <dbReference type="Proteomes" id="UP000005239"/>
    </source>
</evidence>
<comment type="catalytic activity">
    <reaction evidence="36">
        <text>1-hexadecanoyl-2-(9Z-octadecenoyl)-sn-glycero-3-phosphoethanolamine + H2O = 1-hexadecanoyl-sn-glycero-3-phosphoethanolamine + (9Z)-octadecenoate + H(+)</text>
        <dbReference type="Rhea" id="RHEA:40911"/>
        <dbReference type="ChEBI" id="CHEBI:15377"/>
        <dbReference type="ChEBI" id="CHEBI:15378"/>
        <dbReference type="ChEBI" id="CHEBI:30823"/>
        <dbReference type="ChEBI" id="CHEBI:73004"/>
        <dbReference type="ChEBI" id="CHEBI:73007"/>
    </reaction>
    <physiologicalReaction direction="left-to-right" evidence="36">
        <dbReference type="Rhea" id="RHEA:40912"/>
    </physiologicalReaction>
</comment>
<keyword evidence="13" id="KW-1015">Disulfide bond</keyword>
<evidence type="ECO:0000256" key="1">
    <source>
        <dbReference type="ARBA" id="ARBA00004141"/>
    </source>
</evidence>
<feature type="transmembrane region" description="Helical" evidence="46">
    <location>
        <begin position="1490"/>
        <end position="1511"/>
    </location>
</feature>
<evidence type="ECO:0000256" key="23">
    <source>
        <dbReference type="ARBA" id="ARBA00047324"/>
    </source>
</evidence>
<feature type="transmembrane region" description="Helical" evidence="46">
    <location>
        <begin position="1396"/>
        <end position="1415"/>
    </location>
</feature>
<feature type="transmembrane region" description="Helical" evidence="46">
    <location>
        <begin position="16"/>
        <end position="36"/>
    </location>
</feature>
<feature type="domain" description="C-type lectin" evidence="48">
    <location>
        <begin position="1817"/>
        <end position="1904"/>
    </location>
</feature>
<feature type="domain" description="Major facilitator superfamily (MFS) profile" evidence="49">
    <location>
        <begin position="249"/>
        <end position="690"/>
    </location>
</feature>
<dbReference type="Pfam" id="PF00059">
    <property type="entry name" value="Lectin_C"/>
    <property type="match status" value="1"/>
</dbReference>
<evidence type="ECO:0000256" key="44">
    <source>
        <dbReference type="ARBA" id="ARBA00049461"/>
    </source>
</evidence>
<dbReference type="InterPro" id="IPR016187">
    <property type="entry name" value="CTDL_fold"/>
</dbReference>
<keyword evidence="14" id="KW-0325">Glycoprotein</keyword>
<feature type="transmembrane region" description="Helical" evidence="46">
    <location>
        <begin position="211"/>
        <end position="233"/>
    </location>
</feature>
<comment type="catalytic activity">
    <reaction evidence="40">
        <text>1-O-hexadecyl-2-(9Z)-octadecenoyl-sn-glycero-3-phosphocholine + H2O = 1-O-hexadecyl-sn-glycero-3-phosphocholine + (9Z)-octadecenoate + H(+)</text>
        <dbReference type="Rhea" id="RHEA:40915"/>
        <dbReference type="ChEBI" id="CHEBI:15377"/>
        <dbReference type="ChEBI" id="CHEBI:15378"/>
        <dbReference type="ChEBI" id="CHEBI:30823"/>
        <dbReference type="ChEBI" id="CHEBI:34112"/>
        <dbReference type="ChEBI" id="CHEBI:64496"/>
    </reaction>
    <physiologicalReaction direction="left-to-right" evidence="40">
        <dbReference type="Rhea" id="RHEA:40916"/>
    </physiologicalReaction>
</comment>
<dbReference type="SUPFAM" id="SSF103473">
    <property type="entry name" value="MFS general substrate transporter"/>
    <property type="match status" value="2"/>
</dbReference>
<dbReference type="CDD" id="cd01824">
    <property type="entry name" value="Phospholipase_B_like"/>
    <property type="match status" value="1"/>
</dbReference>
<organism evidence="50 51">
    <name type="scientific">Pristionchus pacificus</name>
    <name type="common">Parasitic nematode worm</name>
    <dbReference type="NCBI Taxonomy" id="54126"/>
    <lineage>
        <taxon>Eukaryota</taxon>
        <taxon>Metazoa</taxon>
        <taxon>Ecdysozoa</taxon>
        <taxon>Nematoda</taxon>
        <taxon>Chromadorea</taxon>
        <taxon>Rhabditida</taxon>
        <taxon>Rhabditina</taxon>
        <taxon>Diplogasteromorpha</taxon>
        <taxon>Diplogasteroidea</taxon>
        <taxon>Neodiplogasteridae</taxon>
        <taxon>Pristionchus</taxon>
    </lineage>
</organism>
<evidence type="ECO:0000256" key="22">
    <source>
        <dbReference type="ARBA" id="ARBA00045916"/>
    </source>
</evidence>
<dbReference type="PROSITE" id="PS50041">
    <property type="entry name" value="C_TYPE_LECTIN_2"/>
    <property type="match status" value="1"/>
</dbReference>
<dbReference type="GO" id="GO:0004622">
    <property type="term" value="F:phosphatidylcholine lysophospholipase activity"/>
    <property type="evidence" value="ECO:0007669"/>
    <property type="project" value="UniProtKB-EC"/>
</dbReference>
<evidence type="ECO:0000259" key="49">
    <source>
        <dbReference type="PROSITE" id="PS50850"/>
    </source>
</evidence>
<comment type="catalytic activity">
    <reaction evidence="34">
        <text>1,2,3-tri-(9Z-octadecenoyl)-glycerol + H2O = di-(9Z)-octadecenoylglycerol + (9Z)-octadecenoate + H(+)</text>
        <dbReference type="Rhea" id="RHEA:38575"/>
        <dbReference type="ChEBI" id="CHEBI:15377"/>
        <dbReference type="ChEBI" id="CHEBI:15378"/>
        <dbReference type="ChEBI" id="CHEBI:30823"/>
        <dbReference type="ChEBI" id="CHEBI:53753"/>
        <dbReference type="ChEBI" id="CHEBI:75945"/>
    </reaction>
    <physiologicalReaction direction="left-to-right" evidence="34">
        <dbReference type="Rhea" id="RHEA:38576"/>
    </physiologicalReaction>
</comment>
<evidence type="ECO:0000256" key="32">
    <source>
        <dbReference type="ARBA" id="ARBA00048362"/>
    </source>
</evidence>
<comment type="catalytic activity">
    <reaction evidence="35">
        <text>a 1-acyl-sn-glycero-3-phosphocholine + H2O = sn-glycerol 3-phosphocholine + a fatty acid + H(+)</text>
        <dbReference type="Rhea" id="RHEA:15177"/>
        <dbReference type="ChEBI" id="CHEBI:15377"/>
        <dbReference type="ChEBI" id="CHEBI:15378"/>
        <dbReference type="ChEBI" id="CHEBI:16870"/>
        <dbReference type="ChEBI" id="CHEBI:28868"/>
        <dbReference type="ChEBI" id="CHEBI:58168"/>
        <dbReference type="EC" id="3.1.1.5"/>
    </reaction>
    <physiologicalReaction direction="left-to-right" evidence="35">
        <dbReference type="Rhea" id="RHEA:15178"/>
    </physiologicalReaction>
</comment>
<evidence type="ECO:0000256" key="8">
    <source>
        <dbReference type="ARBA" id="ARBA00022737"/>
    </source>
</evidence>
<feature type="transmembrane region" description="Helical" evidence="46">
    <location>
        <begin position="625"/>
        <end position="646"/>
    </location>
</feature>
<dbReference type="InterPro" id="IPR020846">
    <property type="entry name" value="MFS_dom"/>
</dbReference>
<comment type="catalytic activity">
    <reaction evidence="24">
        <text>1,3-dihexadecanoyl-2-(9Z-octadecenoyl)glycerol + H2O = 1-hexadecanoyl-2-(9Z-octadecenoyl)-glycerol + hexadecanoate + H(+)</text>
        <dbReference type="Rhea" id="RHEA:40979"/>
        <dbReference type="ChEBI" id="CHEBI:7896"/>
        <dbReference type="ChEBI" id="CHEBI:15377"/>
        <dbReference type="ChEBI" id="CHEBI:15378"/>
        <dbReference type="ChEBI" id="CHEBI:75585"/>
        <dbReference type="ChEBI" id="CHEBI:75688"/>
    </reaction>
    <physiologicalReaction direction="left-to-right" evidence="24">
        <dbReference type="Rhea" id="RHEA:40980"/>
    </physiologicalReaction>
</comment>
<keyword evidence="51" id="KW-1185">Reference proteome</keyword>
<evidence type="ECO:0000256" key="9">
    <source>
        <dbReference type="ARBA" id="ARBA00022801"/>
    </source>
</evidence>
<evidence type="ECO:0000256" key="18">
    <source>
        <dbReference type="ARBA" id="ARBA00029723"/>
    </source>
</evidence>
<dbReference type="Gene3D" id="3.40.50.1110">
    <property type="entry name" value="SGNH hydrolase"/>
    <property type="match status" value="1"/>
</dbReference>
<accession>A0A8R1U6U8</accession>
<evidence type="ECO:0000256" key="35">
    <source>
        <dbReference type="ARBA" id="ARBA00048454"/>
    </source>
</evidence>
<evidence type="ECO:0000256" key="37">
    <source>
        <dbReference type="ARBA" id="ARBA00048656"/>
    </source>
</evidence>
<sequence>MDPSSMFGRASPSSKIARFALLGPFSYLLTFSGFDLNNSICGSRRPRSRALFSTLVYSLAVILFTARTILVGSRDAPEAQVIQTRKMLILGGCLGAVFIGITVVASVKRSVYRNSYENSTEPLIHHHFLSRYNIWGVEIVIGIWMALCTVLAIASYIFMHIAAKEECTKFKEDLDEAAKAEKLVSRLDQFSHRHIAILKLVSLITERTNTFVSFSTICVFIAHINVFYVISAVGAPNAFGTASCVLWGISTIALLPFILSPPGTIQIMLEKSMATLANHEQLIGHPEKLAMAQLMEDRNRETPTRMAIMKAIKVNAQTPHLGRLEWTPQMQASLLTATFYGSLATISFTGSIADRFGPKYIFSAACCVYVIVTMATPFLAELSFRAYFAARLIMGLAEGFIVPCIGSMAGRWFPPLERSTMAGIYTSGNQLGASSSSVISAALCGSPLGWPSIFYLFGAIGIIWIIAFMTLSSNSPSSNRFITEGEAKFLMAEITRKKAFLPTYFRDELMIPLSMNGLYTTIPFVVQIFMKTFCSIVADALKRKVSVFKDKNENDSWMNTQGILAPTTAAKVFQTMCALGIATSLISLAFLPSCDRPWIAALCLASYGISYSFGIPGYFTALMSIAPQYTGTLTSMTMLAATFANISSPMLTSLMMTLKTEHMWKVVFTITGLLNLTGGIIFLIFGDADIQEWARVEKKSSSVVEEKKKHKIDDEKMERIQVEFSCENYLIVLQVGTTDLATVVQAFYFSVRITRPTRLLLILVQTFSSVNVFEMYHLSVLFSSILVLVNSALFKDYGIPGWACEPQVMKRSAQVPSSVHSLRFADIDIIGALGDSLTAGNGAGALNQNVQAVLQTENRGLVFSVGGDSDLNQHVSLANILKKFNPKLYGFSLGSGPVYDFGSAQFNAAVPGAKAINLTSQAIDLVDIAKSWKLVHIFIGGNDACDWCANPQDETADLFERRIIDAIKILKENLPRTIVVITGMMDITILRDLGDKNEMCSVMHDKLCPCVQNKNFTTEQLRGLCKDYIIQNSGLFDGSDDFTVVVLPFLEDNNRAPLLVNGSVDLSLFAPDCFHFSAYGHAVVGKNLWNNLLQTIPHKPRTVDLTTVASPLYCPNPECPFIRTTKNSFNCGKYWTSITLSPLMKVPPRVDYGDEREKDQPAPPSLVKITWANSQGGKVEFISTARDLAPYHDNYSSTVLIAHSSVTNMRFADVCSISHRRNEMMAIVAMVDVRNFREFWNTVDFDPTVFNETVRVDIDGGYTGTLLWIPPMQAIIFSGTFYGSLLTVFFTGKAIERLGAKAILAASIFVSMAATVATPILAESSFVALFVARMFMGAAESFVMPSIGVMASRWISPSERFAMMEMISSGNQLAASFSAVVTAALCLSPMGWQSVYYFYGLIASLWLVAWILLAANSPDKCRIVSESEAEFLSKTIPVKPSSSERIPWRSILTSRPFITCLFCQFAFVYSGTIMQGFLPTFLRAQLRIPLKMNGLFTLIPFGTMLIMKTLFSLLTRRFNSTKLSTPTGRAKLFQSLSSIGCILAMISMVFFANPNQLWIAIISLAVFGVSLAAAIPGFALSTQSLSPQHSLAINQISAVTGVVAAICAPMIMWLIMTLKVNGVVESIWKTAFSVACALNLIAGVMFILFGDGFSVSLCPKKYDLVRNGECYRQKEKGLEVDAGNGPSNAVYECGNDNAMPVIIRNQEDQDYWWSVAKKDKEKYGDLILGIVCDKRHELHWADGSDIDFRPEKYDADLDEPCHDNGYHFCMFNIDAKTGAWKAQCNIDVTINIYCTIVPPSPSLQPDDDCAEFEHDDDDNVCYQVGASPANWTEANSWCKSFGSSVASIHNDQENSFIRRLAASKGLLNGIMLGGIATNNNNKWIDGSVWDYNNFAPATDRDPTCDGTVRKEGEIIYSPGFPFNSSAACDFILMADSGKLVEVEILLLEANSCCDHLILTEGTLGGAVLADLTGDKNDGMKIRTKTQNSMRVSWQPNGATNVRGMMLMAASSYTSREEGTT</sequence>
<evidence type="ECO:0000256" key="33">
    <source>
        <dbReference type="ARBA" id="ARBA00048374"/>
    </source>
</evidence>
<evidence type="ECO:0000256" key="43">
    <source>
        <dbReference type="ARBA" id="ARBA00049372"/>
    </source>
</evidence>
<dbReference type="Gene3D" id="3.10.100.10">
    <property type="entry name" value="Mannose-Binding Protein A, subunit A"/>
    <property type="match status" value="1"/>
</dbReference>
<comment type="catalytic activity">
    <reaction evidence="23">
        <text>1-hexadecanoyl-2-(9Z)-octadecenoyl-3-octadecanoyl-sn-glycerol + H2O = 2-(9Z-octadecenoyl)-3-octadecanoyl-sn-glycerol + hexadecanoate + H(+)</text>
        <dbReference type="Rhea" id="RHEA:41107"/>
        <dbReference type="ChEBI" id="CHEBI:7896"/>
        <dbReference type="ChEBI" id="CHEBI:15377"/>
        <dbReference type="ChEBI" id="CHEBI:15378"/>
        <dbReference type="ChEBI" id="CHEBI:75558"/>
        <dbReference type="ChEBI" id="CHEBI:77623"/>
    </reaction>
    <physiologicalReaction direction="left-to-right" evidence="23">
        <dbReference type="Rhea" id="RHEA:41108"/>
    </physiologicalReaction>
</comment>
<comment type="catalytic activity">
    <reaction evidence="39">
        <text>1,3-dihexadecanoyl-2-(9Z-octadecenoyl)glycerol + H2O = 1,3-dihexadecanoylglycerol + (9Z)-octadecenoate + H(+)</text>
        <dbReference type="Rhea" id="RHEA:40983"/>
        <dbReference type="ChEBI" id="CHEBI:15377"/>
        <dbReference type="ChEBI" id="CHEBI:15378"/>
        <dbReference type="ChEBI" id="CHEBI:30823"/>
        <dbReference type="ChEBI" id="CHEBI:75688"/>
        <dbReference type="ChEBI" id="CHEBI:77619"/>
    </reaction>
    <physiologicalReaction direction="left-to-right" evidence="39">
        <dbReference type="Rhea" id="RHEA:40984"/>
    </physiologicalReaction>
</comment>
<comment type="catalytic activity">
    <reaction evidence="29">
        <text>a 1-O-alkyl-2-acyl-sn-glycero-3-phosphocholine + H2O = a 1-O-alkyl-sn-glycero-3-phosphocholine + a fatty acid + H(+)</text>
        <dbReference type="Rhea" id="RHEA:36231"/>
        <dbReference type="ChEBI" id="CHEBI:15377"/>
        <dbReference type="ChEBI" id="CHEBI:15378"/>
        <dbReference type="ChEBI" id="CHEBI:28868"/>
        <dbReference type="ChEBI" id="CHEBI:30909"/>
        <dbReference type="ChEBI" id="CHEBI:36702"/>
        <dbReference type="EC" id="3.1.1.4"/>
    </reaction>
    <physiologicalReaction direction="left-to-right" evidence="29">
        <dbReference type="Rhea" id="RHEA:36232"/>
    </physiologicalReaction>
</comment>
<feature type="transmembrane region" description="Helical" evidence="46">
    <location>
        <begin position="239"/>
        <end position="259"/>
    </location>
</feature>
<evidence type="ECO:0000256" key="2">
    <source>
        <dbReference type="ARBA" id="ARBA00004247"/>
    </source>
</evidence>
<keyword evidence="9" id="KW-0378">Hydrolase</keyword>
<feature type="transmembrane region" description="Helical" evidence="46">
    <location>
        <begin position="359"/>
        <end position="380"/>
    </location>
</feature>
<dbReference type="Pfam" id="PF00657">
    <property type="entry name" value="Lipase_GDSL"/>
    <property type="match status" value="1"/>
</dbReference>
<evidence type="ECO:0000256" key="13">
    <source>
        <dbReference type="ARBA" id="ARBA00023157"/>
    </source>
</evidence>
<dbReference type="InterPro" id="IPR050382">
    <property type="entry name" value="MFS_Na/Anion_cotransporter"/>
</dbReference>
<dbReference type="InterPro" id="IPR001304">
    <property type="entry name" value="C-type_lectin-like"/>
</dbReference>
<feature type="domain" description="CUB" evidence="47">
    <location>
        <begin position="1904"/>
        <end position="2011"/>
    </location>
</feature>
<evidence type="ECO:0000256" key="7">
    <source>
        <dbReference type="ARBA" id="ARBA00022729"/>
    </source>
</evidence>
<evidence type="ECO:0000256" key="4">
    <source>
        <dbReference type="ARBA" id="ARBA00015133"/>
    </source>
</evidence>
<comment type="function">
    <text evidence="22">Calcium-independent membrane-associated phospholipase that catalyzes complete diacylation of phospholipids by hydrolyzing both sn-1 and sn-2 fatty acyl chains attached to the glycerol backbone (phospholipase B activity). Has dual phospholipase and lysophospholipase activities toward diacylphospholipids. Preferentially cleaves sn-2 ester bonds over sn-1 bonds. Acts as a lipase toward glycerolipid substrates. Hydrolyzes fatty acyl chains of diacylglycerols with preference for the sn-2 position and of triacylglycerols with not positional selectivity. May also hydrolyze long chain retinyl esters such as retinyl palmitate. May contribute to digestion of dietary phospholipids, glycerolipids and retinoids, facilitating lipid absorption at the brush border.</text>
</comment>
<dbReference type="SMART" id="SM00034">
    <property type="entry name" value="CLECT"/>
    <property type="match status" value="1"/>
</dbReference>
<dbReference type="GO" id="GO:0006629">
    <property type="term" value="P:lipid metabolic process"/>
    <property type="evidence" value="ECO:0007669"/>
    <property type="project" value="UniProtKB-KW"/>
</dbReference>
<dbReference type="InterPro" id="IPR035914">
    <property type="entry name" value="Sperma_CUB_dom_sf"/>
</dbReference>
<comment type="catalytic activity">
    <reaction evidence="31">
        <text>1,2-dihexadecanoyl-sn-glycero-3-phosphocholine + H2O = 1-hexadecanoyl-sn-glycero-3-phosphocholine + hexadecanoate + H(+)</text>
        <dbReference type="Rhea" id="RHEA:41223"/>
        <dbReference type="ChEBI" id="CHEBI:7896"/>
        <dbReference type="ChEBI" id="CHEBI:15377"/>
        <dbReference type="ChEBI" id="CHEBI:15378"/>
        <dbReference type="ChEBI" id="CHEBI:72998"/>
        <dbReference type="ChEBI" id="CHEBI:72999"/>
    </reaction>
    <physiologicalReaction direction="left-to-right" evidence="31">
        <dbReference type="Rhea" id="RHEA:41224"/>
    </physiologicalReaction>
</comment>
<evidence type="ECO:0000256" key="6">
    <source>
        <dbReference type="ARBA" id="ARBA00022692"/>
    </source>
</evidence>
<dbReference type="GO" id="GO:0004806">
    <property type="term" value="F:triacylglycerol lipase activity"/>
    <property type="evidence" value="ECO:0007669"/>
    <property type="project" value="UniProtKB-EC"/>
</dbReference>
<comment type="catalytic activity">
    <reaction evidence="41">
        <text>1-hexadecanoyl-2-(9Z)-octadecenoyl-3-octadecanoyl-sn-glycerol + H2O = 1-hexadecanoyl-3-octadecanoyl-sn-glycerol + (9Z)-octadecenoate + H(+)</text>
        <dbReference type="Rhea" id="RHEA:41103"/>
        <dbReference type="ChEBI" id="CHEBI:15377"/>
        <dbReference type="ChEBI" id="CHEBI:15378"/>
        <dbReference type="ChEBI" id="CHEBI:30823"/>
        <dbReference type="ChEBI" id="CHEBI:77623"/>
        <dbReference type="ChEBI" id="CHEBI:77624"/>
    </reaction>
    <physiologicalReaction direction="left-to-right" evidence="41">
        <dbReference type="Rhea" id="RHEA:41104"/>
    </physiologicalReaction>
</comment>
<evidence type="ECO:0000256" key="10">
    <source>
        <dbReference type="ARBA" id="ARBA00022989"/>
    </source>
</evidence>
<feature type="transmembrane region" description="Helical" evidence="46">
    <location>
        <begin position="392"/>
        <end position="413"/>
    </location>
</feature>
<dbReference type="PROSITE" id="PS50850">
    <property type="entry name" value="MFS"/>
    <property type="match status" value="2"/>
</dbReference>
<dbReference type="FunFam" id="3.40.50.1110:FF:000005">
    <property type="entry name" value="Phospholipase B1"/>
    <property type="match status" value="1"/>
</dbReference>
<evidence type="ECO:0000256" key="41">
    <source>
        <dbReference type="ARBA" id="ARBA00048939"/>
    </source>
</evidence>
<evidence type="ECO:0000256" key="25">
    <source>
        <dbReference type="ARBA" id="ARBA00047438"/>
    </source>
</evidence>
<feature type="transmembrane region" description="Helical" evidence="46">
    <location>
        <begin position="1268"/>
        <end position="1290"/>
    </location>
</feature>
<reference evidence="50" key="2">
    <citation type="submission" date="2022-06" db="UniProtKB">
        <authorList>
            <consortium name="EnsemblMetazoa"/>
        </authorList>
    </citation>
    <scope>IDENTIFICATION</scope>
    <source>
        <strain evidence="50">PS312</strain>
    </source>
</reference>
<evidence type="ECO:0000256" key="26">
    <source>
        <dbReference type="ARBA" id="ARBA00047459"/>
    </source>
</evidence>
<evidence type="ECO:0000256" key="39">
    <source>
        <dbReference type="ARBA" id="ARBA00048869"/>
    </source>
</evidence>
<name>A0A8R1U6U8_PRIPA</name>
<evidence type="ECO:0000313" key="50">
    <source>
        <dbReference type="EnsemblMetazoa" id="PPA05947.1"/>
    </source>
</evidence>
<dbReference type="InterPro" id="IPR035547">
    <property type="entry name" value="Phospholipase_B"/>
</dbReference>
<evidence type="ECO:0000256" key="36">
    <source>
        <dbReference type="ARBA" id="ARBA00048613"/>
    </source>
</evidence>
<comment type="catalytic activity">
    <reaction evidence="28">
        <text>1-hexadecanoyl-2-(9Z-octadecenoyl)-sn-glycero-3-phospho-(1'-sn-glycerol) + H2O = 1-hexadecanoyl-sn-glycero-3-phospho-(1'-sn-glycerol) + (9Z)-octadecenoate + H(+)</text>
        <dbReference type="Rhea" id="RHEA:40919"/>
        <dbReference type="ChEBI" id="CHEBI:15377"/>
        <dbReference type="ChEBI" id="CHEBI:15378"/>
        <dbReference type="ChEBI" id="CHEBI:30823"/>
        <dbReference type="ChEBI" id="CHEBI:72841"/>
        <dbReference type="ChEBI" id="CHEBI:75158"/>
    </reaction>
    <physiologicalReaction direction="left-to-right" evidence="28">
        <dbReference type="Rhea" id="RHEA:40920"/>
    </physiologicalReaction>
</comment>
<evidence type="ECO:0000256" key="46">
    <source>
        <dbReference type="SAM" id="Phobius"/>
    </source>
</evidence>
<dbReference type="InterPro" id="IPR036514">
    <property type="entry name" value="SGNH_hydro_sf"/>
</dbReference>
<dbReference type="FunFam" id="1.20.1250.20:FF:000355">
    <property type="entry name" value="SLC (SoLute Carrier) homolog"/>
    <property type="match status" value="1"/>
</dbReference>
<keyword evidence="5" id="KW-1003">Cell membrane</keyword>
<evidence type="ECO:0000256" key="17">
    <source>
        <dbReference type="ARBA" id="ARBA00023422"/>
    </source>
</evidence>
<evidence type="ECO:0000256" key="11">
    <source>
        <dbReference type="ARBA" id="ARBA00023098"/>
    </source>
</evidence>
<feature type="transmembrane region" description="Helical" evidence="46">
    <location>
        <begin position="87"/>
        <end position="107"/>
    </location>
</feature>
<evidence type="ECO:0000256" key="34">
    <source>
        <dbReference type="ARBA" id="ARBA00048386"/>
    </source>
</evidence>
<dbReference type="GO" id="GO:0022857">
    <property type="term" value="F:transmembrane transporter activity"/>
    <property type="evidence" value="ECO:0000318"/>
    <property type="project" value="GO_Central"/>
</dbReference>
<evidence type="ECO:0000256" key="38">
    <source>
        <dbReference type="ARBA" id="ARBA00048699"/>
    </source>
</evidence>
<keyword evidence="12 46" id="KW-0472">Membrane</keyword>
<evidence type="ECO:0000256" key="15">
    <source>
        <dbReference type="ARBA" id="ARBA00023369"/>
    </source>
</evidence>
<comment type="catalytic activity">
    <reaction evidence="17">
        <text>a 1,2-diacyl-sn-glycero-3-phosphocholine + H2O = a 1-acyl-sn-glycero-3-phosphocholine + a fatty acid + H(+)</text>
        <dbReference type="Rhea" id="RHEA:15801"/>
        <dbReference type="ChEBI" id="CHEBI:15377"/>
        <dbReference type="ChEBI" id="CHEBI:15378"/>
        <dbReference type="ChEBI" id="CHEBI:28868"/>
        <dbReference type="ChEBI" id="CHEBI:57643"/>
        <dbReference type="ChEBI" id="CHEBI:58168"/>
        <dbReference type="EC" id="3.1.1.4"/>
    </reaction>
    <physiologicalReaction direction="left-to-right" evidence="17">
        <dbReference type="Rhea" id="RHEA:15802"/>
    </physiologicalReaction>
</comment>
<dbReference type="GO" id="GO:0004623">
    <property type="term" value="F:phospholipase A2 activity"/>
    <property type="evidence" value="ECO:0007669"/>
    <property type="project" value="UniProtKB-EC"/>
</dbReference>
<evidence type="ECO:0000256" key="20">
    <source>
        <dbReference type="ARBA" id="ARBA00031485"/>
    </source>
</evidence>
<protein>
    <recommendedName>
        <fullName evidence="4">Phospholipase B1, membrane-associated</fullName>
    </recommendedName>
    <alternativeName>
        <fullName evidence="18">Lysophospholipase</fullName>
    </alternativeName>
    <alternativeName>
        <fullName evidence="19">Phospholipase A2</fullName>
    </alternativeName>
    <alternativeName>
        <fullName evidence="21">Phospholipase B/lipase</fullName>
    </alternativeName>
    <alternativeName>
        <fullName evidence="20">Triacylglycerol lipase</fullName>
    </alternativeName>
</protein>
<keyword evidence="8" id="KW-0677">Repeat</keyword>
<evidence type="ECO:0000256" key="14">
    <source>
        <dbReference type="ARBA" id="ARBA00023180"/>
    </source>
</evidence>
<comment type="catalytic activity">
    <reaction evidence="15">
        <text>a triacylglycerol + H2O = a diacylglycerol + a fatty acid + H(+)</text>
        <dbReference type="Rhea" id="RHEA:12044"/>
        <dbReference type="ChEBI" id="CHEBI:15377"/>
        <dbReference type="ChEBI" id="CHEBI:15378"/>
        <dbReference type="ChEBI" id="CHEBI:17855"/>
        <dbReference type="ChEBI" id="CHEBI:18035"/>
        <dbReference type="ChEBI" id="CHEBI:28868"/>
        <dbReference type="EC" id="3.1.1.3"/>
    </reaction>
    <physiologicalReaction direction="left-to-right" evidence="15">
        <dbReference type="Rhea" id="RHEA:12045"/>
    </physiologicalReaction>
</comment>
<feature type="transmembrane region" description="Helical" evidence="46">
    <location>
        <begin position="453"/>
        <end position="471"/>
    </location>
</feature>
<comment type="catalytic activity">
    <reaction evidence="27">
        <text>2,3-di-(9Z)-octadecenoyl-sn-glycerol + H2O = 3-(9Z-octadecenoyl)-sn-glycerol + (9Z)-octadecenoate + H(+)</text>
        <dbReference type="Rhea" id="RHEA:42604"/>
        <dbReference type="ChEBI" id="CHEBI:15377"/>
        <dbReference type="ChEBI" id="CHEBI:15378"/>
        <dbReference type="ChEBI" id="CHEBI:30823"/>
        <dbReference type="ChEBI" id="CHEBI:75824"/>
        <dbReference type="ChEBI" id="CHEBI:75938"/>
    </reaction>
    <physiologicalReaction direction="left-to-right" evidence="27">
        <dbReference type="Rhea" id="RHEA:42605"/>
    </physiologicalReaction>
</comment>
<evidence type="ECO:0000256" key="24">
    <source>
        <dbReference type="ARBA" id="ARBA00047363"/>
    </source>
</evidence>
<feature type="transmembrane region" description="Helical" evidence="46">
    <location>
        <begin position="1328"/>
        <end position="1352"/>
    </location>
</feature>
<feature type="transmembrane region" description="Helical" evidence="46">
    <location>
        <begin position="1592"/>
        <end position="1615"/>
    </location>
</feature>
<feature type="transmembrane region" description="Helical" evidence="46">
    <location>
        <begin position="1373"/>
        <end position="1390"/>
    </location>
</feature>
<evidence type="ECO:0000256" key="42">
    <source>
        <dbReference type="ARBA" id="ARBA00049363"/>
    </source>
</evidence>
<gene>
    <name evidence="50" type="primary">WBGene00095501</name>
</gene>
<dbReference type="SUPFAM" id="SSF56436">
    <property type="entry name" value="C-type lectin-like"/>
    <property type="match status" value="1"/>
</dbReference>
<comment type="catalytic activity">
    <reaction evidence="32">
        <text>1-hexadecanoyl-2-(9Z,12Z-octadecadienoyl)-sn-glycero-3-phosphocholine + H2O = 2-(9Z,12Z-octadecadienoyl)-sn-glycero-3-phosphocholine + hexadecanoate + H(+)</text>
        <dbReference type="Rhea" id="RHEA:40971"/>
        <dbReference type="ChEBI" id="CHEBI:7896"/>
        <dbReference type="ChEBI" id="CHEBI:15377"/>
        <dbReference type="ChEBI" id="CHEBI:15378"/>
        <dbReference type="ChEBI" id="CHEBI:73002"/>
        <dbReference type="ChEBI" id="CHEBI:76084"/>
    </reaction>
    <physiologicalReaction direction="left-to-right" evidence="32">
        <dbReference type="Rhea" id="RHEA:40972"/>
    </physiologicalReaction>
</comment>
<dbReference type="GO" id="GO:0016020">
    <property type="term" value="C:membrane"/>
    <property type="evidence" value="ECO:0000318"/>
    <property type="project" value="GO_Central"/>
</dbReference>
<feature type="transmembrane region" description="Helical" evidence="46">
    <location>
        <begin position="572"/>
        <end position="591"/>
    </location>
</feature>
<dbReference type="EnsemblMetazoa" id="PPA05947.1">
    <property type="protein sequence ID" value="PPA05947.1"/>
    <property type="gene ID" value="WBGene00095501"/>
</dbReference>
<evidence type="ECO:0000259" key="47">
    <source>
        <dbReference type="PROSITE" id="PS01180"/>
    </source>
</evidence>
<comment type="catalytic activity">
    <reaction evidence="38">
        <text>1-hexadecanoyl-2-(9Z-octadecenoyl)-sn-glycero-3-phosphocholine + H2O = 1-hexadecanoyl-sn-glycero-3-phosphocholine + (9Z)-octadecenoate + H(+)</text>
        <dbReference type="Rhea" id="RHEA:38779"/>
        <dbReference type="ChEBI" id="CHEBI:15377"/>
        <dbReference type="ChEBI" id="CHEBI:15378"/>
        <dbReference type="ChEBI" id="CHEBI:30823"/>
        <dbReference type="ChEBI" id="CHEBI:72998"/>
        <dbReference type="ChEBI" id="CHEBI:73001"/>
    </reaction>
    <physiologicalReaction direction="left-to-right" evidence="38">
        <dbReference type="Rhea" id="RHEA:38780"/>
    </physiologicalReaction>
</comment>
<comment type="catalytic activity">
    <reaction evidence="16">
        <text>1-hexadecanoyl-2-(9Z,12Z-octadecadienoyl)-sn-glycero-3-phosphocholine + H2O = (9Z,12Z)-octadecadienoate + 1-hexadecanoyl-sn-glycero-3-phosphocholine + H(+)</text>
        <dbReference type="Rhea" id="RHEA:40811"/>
        <dbReference type="ChEBI" id="CHEBI:15377"/>
        <dbReference type="ChEBI" id="CHEBI:15378"/>
        <dbReference type="ChEBI" id="CHEBI:30245"/>
        <dbReference type="ChEBI" id="CHEBI:72998"/>
        <dbReference type="ChEBI" id="CHEBI:73002"/>
    </reaction>
    <physiologicalReaction direction="left-to-right" evidence="16">
        <dbReference type="Rhea" id="RHEA:40812"/>
    </physiologicalReaction>
</comment>
<comment type="catalytic activity">
    <reaction evidence="43">
        <text>1,3-di-(9Z-octadecenoyl)-glycerol + H2O = 1-(9Z-octadecenoyl)-glycerol + (9Z)-octadecenoate + H(+)</text>
        <dbReference type="Rhea" id="RHEA:39939"/>
        <dbReference type="ChEBI" id="CHEBI:15377"/>
        <dbReference type="ChEBI" id="CHEBI:15378"/>
        <dbReference type="ChEBI" id="CHEBI:30823"/>
        <dbReference type="ChEBI" id="CHEBI:75342"/>
        <dbReference type="ChEBI" id="CHEBI:75735"/>
    </reaction>
    <physiologicalReaction direction="left-to-right" evidence="43">
        <dbReference type="Rhea" id="RHEA:39940"/>
    </physiologicalReaction>
</comment>
<feature type="transmembrane region" description="Helical" evidence="46">
    <location>
        <begin position="772"/>
        <end position="794"/>
    </location>
</feature>
<comment type="catalytic activity">
    <reaction evidence="44">
        <text>2-(9Z-octadecenoyl)-glycerol + H2O = glycerol + (9Z)-octadecenoate + H(+)</text>
        <dbReference type="Rhea" id="RHEA:38491"/>
        <dbReference type="ChEBI" id="CHEBI:15377"/>
        <dbReference type="ChEBI" id="CHEBI:15378"/>
        <dbReference type="ChEBI" id="CHEBI:17754"/>
        <dbReference type="ChEBI" id="CHEBI:30823"/>
        <dbReference type="ChEBI" id="CHEBI:73990"/>
    </reaction>
    <physiologicalReaction direction="left-to-right" evidence="44">
        <dbReference type="Rhea" id="RHEA:38492"/>
    </physiologicalReaction>
</comment>
<evidence type="ECO:0000256" key="21">
    <source>
        <dbReference type="ARBA" id="ARBA00033022"/>
    </source>
</evidence>
<dbReference type="Proteomes" id="UP000005239">
    <property type="component" value="Unassembled WGS sequence"/>
</dbReference>
<dbReference type="InterPro" id="IPR011701">
    <property type="entry name" value="MFS"/>
</dbReference>
<feature type="transmembrane region" description="Helical" evidence="46">
    <location>
        <begin position="1302"/>
        <end position="1322"/>
    </location>
</feature>